<keyword evidence="5 7" id="KW-0496">Mitochondrion</keyword>
<dbReference type="GO" id="GO:0005739">
    <property type="term" value="C:mitochondrion"/>
    <property type="evidence" value="ECO:0007669"/>
    <property type="project" value="UniProtKB-SubCell"/>
</dbReference>
<evidence type="ECO:0000313" key="9">
    <source>
        <dbReference type="Proteomes" id="UP000193922"/>
    </source>
</evidence>
<evidence type="ECO:0000256" key="4">
    <source>
        <dbReference type="ARBA" id="ARBA00022679"/>
    </source>
</evidence>
<dbReference type="GeneID" id="63803245"/>
<dbReference type="Pfam" id="PF02636">
    <property type="entry name" value="Methyltransf_28"/>
    <property type="match status" value="1"/>
</dbReference>
<proteinExistence type="inferred from homology"/>
<evidence type="ECO:0000256" key="7">
    <source>
        <dbReference type="RuleBase" id="RU364114"/>
    </source>
</evidence>
<dbReference type="GO" id="GO:0035243">
    <property type="term" value="F:protein-arginine omega-N symmetric methyltransferase activity"/>
    <property type="evidence" value="ECO:0007669"/>
    <property type="project" value="UniProtKB-EC"/>
</dbReference>
<comment type="similarity">
    <text evidence="2 7">Belongs to the NDUFAF7 family.</text>
</comment>
<comment type="caution">
    <text evidence="8">The sequence shown here is derived from an EMBL/GenBank/DDBJ whole genome shotgun (WGS) entry which is preliminary data.</text>
</comment>
<dbReference type="GO" id="GO:0032259">
    <property type="term" value="P:methylation"/>
    <property type="evidence" value="ECO:0007669"/>
    <property type="project" value="UniProtKB-KW"/>
</dbReference>
<dbReference type="RefSeq" id="XP_040746487.1">
    <property type="nucleotide sequence ID" value="XM_040886597.1"/>
</dbReference>
<gene>
    <name evidence="8" type="ORF">DL89DRAFT_265284</name>
</gene>
<dbReference type="InterPro" id="IPR038375">
    <property type="entry name" value="NDUFAF7_sf"/>
</dbReference>
<dbReference type="AlphaFoldDB" id="A0A1Y1WI04"/>
<reference evidence="8 9" key="1">
    <citation type="submission" date="2016-07" db="EMBL/GenBank/DDBJ databases">
        <title>Pervasive Adenine N6-methylation of Active Genes in Fungi.</title>
        <authorList>
            <consortium name="DOE Joint Genome Institute"/>
            <person name="Mondo S.J."/>
            <person name="Dannebaum R.O."/>
            <person name="Kuo R.C."/>
            <person name="Labutti K."/>
            <person name="Haridas S."/>
            <person name="Kuo A."/>
            <person name="Salamov A."/>
            <person name="Ahrendt S.R."/>
            <person name="Lipzen A."/>
            <person name="Sullivan W."/>
            <person name="Andreopoulos W.B."/>
            <person name="Clum A."/>
            <person name="Lindquist E."/>
            <person name="Daum C."/>
            <person name="Ramamoorthy G.K."/>
            <person name="Gryganskyi A."/>
            <person name="Culley D."/>
            <person name="Magnuson J.K."/>
            <person name="James T.Y."/>
            <person name="O'Malley M.A."/>
            <person name="Stajich J.E."/>
            <person name="Spatafora J.W."/>
            <person name="Visel A."/>
            <person name="Grigoriev I.V."/>
        </authorList>
    </citation>
    <scope>NUCLEOTIDE SEQUENCE [LARGE SCALE GENOMIC DNA]</scope>
    <source>
        <strain evidence="8 9">ATCC 12442</strain>
    </source>
</reference>
<dbReference type="InterPro" id="IPR029063">
    <property type="entry name" value="SAM-dependent_MTases_sf"/>
</dbReference>
<organism evidence="8 9">
    <name type="scientific">Linderina pennispora</name>
    <dbReference type="NCBI Taxonomy" id="61395"/>
    <lineage>
        <taxon>Eukaryota</taxon>
        <taxon>Fungi</taxon>
        <taxon>Fungi incertae sedis</taxon>
        <taxon>Zoopagomycota</taxon>
        <taxon>Kickxellomycotina</taxon>
        <taxon>Kickxellomycetes</taxon>
        <taxon>Kickxellales</taxon>
        <taxon>Kickxellaceae</taxon>
        <taxon>Linderina</taxon>
    </lineage>
</organism>
<dbReference type="InterPro" id="IPR003788">
    <property type="entry name" value="NDUFAF7"/>
</dbReference>
<evidence type="ECO:0000256" key="5">
    <source>
        <dbReference type="ARBA" id="ARBA00023128"/>
    </source>
</evidence>
<evidence type="ECO:0000256" key="1">
    <source>
        <dbReference type="ARBA" id="ARBA00004173"/>
    </source>
</evidence>
<dbReference type="PANTHER" id="PTHR12049:SF5">
    <property type="entry name" value="PROTEIN ARGININE METHYLTRANSFERASE NDUFAF7 HOMOLOG, MITOCHONDRIAL"/>
    <property type="match status" value="1"/>
</dbReference>
<dbReference type="PANTHER" id="PTHR12049">
    <property type="entry name" value="PROTEIN ARGININE METHYLTRANSFERASE NDUFAF7, MITOCHONDRIAL"/>
    <property type="match status" value="1"/>
</dbReference>
<protein>
    <recommendedName>
        <fullName evidence="7">Protein arginine methyltransferase NDUFAF7</fullName>
        <ecNumber evidence="7">2.1.1.320</ecNumber>
    </recommendedName>
</protein>
<dbReference type="OrthoDB" id="17415at2759"/>
<comment type="subcellular location">
    <subcellularLocation>
        <location evidence="1 7">Mitochondrion</location>
    </subcellularLocation>
</comment>
<sequence length="473" mass="54930">MSTKKPIRKPKKEPKKLKEQELPAVPFKGYLETTQEILRMPTTTADPSIPYKRVDAAYCAQKFAKPPKNVLMLTRDFIHDSLYNPSYGYFSKQALIFSPPTPYPFGELRDSADLLKTIGRQYEEIERELDDVRNIPKQLWHTPTEILKPWYGYSVASHIVKQYKRDVGTGKHSEPLTVFEMGGGNGTLMMNILDYVRDTEPEIYASMEYNLIEISSKLVRHQLSQQTRDRKVPHTNVKIINKSVFEWDEVVDKHCYFVAMEVIDNFAHDVVRYDFDTSEPYQAMVRVYDDGEFEECYERISDPLIRDYLAVRTSLTSPPYKTPAIPSSTYRTLRNWLPLPPNLTKAEFIPTQAFQFCRILSKYFPHHRLVLSDFFTLPDTVPNAVDAPVVQTRFSGAMVPCETYLVQPGWFDIFFPTNFELLSRMYDAVRGGKSRVCTQRQFAKENADLDKTRTRSGENPMLDFYENNKFLLS</sequence>
<name>A0A1Y1WI04_9FUNG</name>
<dbReference type="STRING" id="61395.A0A1Y1WI04"/>
<comment type="function">
    <text evidence="7">Arginine methyltransferase involved in the assembly or stability of mitochondrial NADH:ubiquinone oxidoreductase complex (complex I).</text>
</comment>
<keyword evidence="9" id="KW-1185">Reference proteome</keyword>
<dbReference type="EMBL" id="MCFD01000002">
    <property type="protein sequence ID" value="ORX73147.1"/>
    <property type="molecule type" value="Genomic_DNA"/>
</dbReference>
<dbReference type="SUPFAM" id="SSF53335">
    <property type="entry name" value="S-adenosyl-L-methionine-dependent methyltransferases"/>
    <property type="match status" value="1"/>
</dbReference>
<evidence type="ECO:0000256" key="6">
    <source>
        <dbReference type="ARBA" id="ARBA00048612"/>
    </source>
</evidence>
<keyword evidence="4 7" id="KW-0808">Transferase</keyword>
<evidence type="ECO:0000313" key="8">
    <source>
        <dbReference type="EMBL" id="ORX73147.1"/>
    </source>
</evidence>
<dbReference type="Proteomes" id="UP000193922">
    <property type="component" value="Unassembled WGS sequence"/>
</dbReference>
<dbReference type="EC" id="2.1.1.320" evidence="7"/>
<accession>A0A1Y1WI04</accession>
<keyword evidence="3 7" id="KW-0489">Methyltransferase</keyword>
<evidence type="ECO:0000256" key="2">
    <source>
        <dbReference type="ARBA" id="ARBA00005891"/>
    </source>
</evidence>
<comment type="catalytic activity">
    <reaction evidence="6 7">
        <text>L-arginyl-[protein] + 2 S-adenosyl-L-methionine = N(omega),N(omega)'-dimethyl-L-arginyl-[protein] + 2 S-adenosyl-L-homocysteine + 2 H(+)</text>
        <dbReference type="Rhea" id="RHEA:48108"/>
        <dbReference type="Rhea" id="RHEA-COMP:10532"/>
        <dbReference type="Rhea" id="RHEA-COMP:11992"/>
        <dbReference type="ChEBI" id="CHEBI:15378"/>
        <dbReference type="ChEBI" id="CHEBI:29965"/>
        <dbReference type="ChEBI" id="CHEBI:57856"/>
        <dbReference type="ChEBI" id="CHEBI:59789"/>
        <dbReference type="ChEBI" id="CHEBI:88221"/>
        <dbReference type="EC" id="2.1.1.320"/>
    </reaction>
</comment>
<evidence type="ECO:0000256" key="3">
    <source>
        <dbReference type="ARBA" id="ARBA00022603"/>
    </source>
</evidence>
<dbReference type="Gene3D" id="3.40.50.12710">
    <property type="match status" value="1"/>
</dbReference>